<feature type="domain" description="RecX third three-helical" evidence="5">
    <location>
        <begin position="118"/>
        <end position="156"/>
    </location>
</feature>
<dbReference type="AlphaFoldDB" id="A0A3B1CUC8"/>
<protein>
    <recommendedName>
        <fullName evidence="3">Regulatory protein RecX</fullName>
    </recommendedName>
</protein>
<evidence type="ECO:0000256" key="2">
    <source>
        <dbReference type="ARBA" id="ARBA00009695"/>
    </source>
</evidence>
<dbReference type="GO" id="GO:0006282">
    <property type="term" value="P:regulation of DNA repair"/>
    <property type="evidence" value="ECO:0007669"/>
    <property type="project" value="InterPro"/>
</dbReference>
<dbReference type="InterPro" id="IPR053925">
    <property type="entry name" value="RecX_HTH_3rd"/>
</dbReference>
<gene>
    <name evidence="7" type="ORF">MNBD_NITROSPINAE01-308</name>
</gene>
<keyword evidence="4" id="KW-0963">Cytoplasm</keyword>
<comment type="subcellular location">
    <subcellularLocation>
        <location evidence="1">Cytoplasm</location>
    </subcellularLocation>
</comment>
<comment type="similarity">
    <text evidence="2">Belongs to the RecX family.</text>
</comment>
<evidence type="ECO:0000313" key="7">
    <source>
        <dbReference type="EMBL" id="VAX22705.1"/>
    </source>
</evidence>
<evidence type="ECO:0000256" key="1">
    <source>
        <dbReference type="ARBA" id="ARBA00004496"/>
    </source>
</evidence>
<reference evidence="7" key="1">
    <citation type="submission" date="2018-06" db="EMBL/GenBank/DDBJ databases">
        <authorList>
            <person name="Zhirakovskaya E."/>
        </authorList>
    </citation>
    <scope>NUCLEOTIDE SEQUENCE</scope>
</reference>
<dbReference type="InterPro" id="IPR053926">
    <property type="entry name" value="RecX_HTH_1st"/>
</dbReference>
<evidence type="ECO:0000259" key="6">
    <source>
        <dbReference type="Pfam" id="PF21982"/>
    </source>
</evidence>
<dbReference type="PANTHER" id="PTHR33602">
    <property type="entry name" value="REGULATORY PROTEIN RECX FAMILY PROTEIN"/>
    <property type="match status" value="1"/>
</dbReference>
<dbReference type="HAMAP" id="MF_01114">
    <property type="entry name" value="RecX"/>
    <property type="match status" value="1"/>
</dbReference>
<dbReference type="InterPro" id="IPR003783">
    <property type="entry name" value="Regulatory_RecX"/>
</dbReference>
<dbReference type="Pfam" id="PF21982">
    <property type="entry name" value="RecX_HTH1"/>
    <property type="match status" value="1"/>
</dbReference>
<name>A0A3B1CUC8_9ZZZZ</name>
<dbReference type="EMBL" id="UOGC01000141">
    <property type="protein sequence ID" value="VAX22705.1"/>
    <property type="molecule type" value="Genomic_DNA"/>
</dbReference>
<feature type="domain" description="RecX first three-helical" evidence="6">
    <location>
        <begin position="18"/>
        <end position="57"/>
    </location>
</feature>
<evidence type="ECO:0000256" key="4">
    <source>
        <dbReference type="ARBA" id="ARBA00022490"/>
    </source>
</evidence>
<accession>A0A3B1CUC8</accession>
<proteinExistence type="inferred from homology"/>
<dbReference type="Pfam" id="PF21981">
    <property type="entry name" value="RecX_HTH3"/>
    <property type="match status" value="1"/>
</dbReference>
<evidence type="ECO:0000259" key="5">
    <source>
        <dbReference type="Pfam" id="PF21981"/>
    </source>
</evidence>
<dbReference type="Gene3D" id="1.10.10.10">
    <property type="entry name" value="Winged helix-like DNA-binding domain superfamily/Winged helix DNA-binding domain"/>
    <property type="match status" value="2"/>
</dbReference>
<dbReference type="GO" id="GO:0005737">
    <property type="term" value="C:cytoplasm"/>
    <property type="evidence" value="ECO:0007669"/>
    <property type="project" value="UniProtKB-SubCell"/>
</dbReference>
<evidence type="ECO:0000256" key="3">
    <source>
        <dbReference type="ARBA" id="ARBA00018111"/>
    </source>
</evidence>
<dbReference type="InterPro" id="IPR036388">
    <property type="entry name" value="WH-like_DNA-bd_sf"/>
</dbReference>
<dbReference type="PANTHER" id="PTHR33602:SF1">
    <property type="entry name" value="REGULATORY PROTEIN RECX FAMILY PROTEIN"/>
    <property type="match status" value="1"/>
</dbReference>
<sequence>MYIRHNNFRNHTKIKVSCFDQAVRYLSFRDHSAYELKNKLKLKEYTSDEISETLDRLMQGGYLDDAGYSARYAAFRVNRMRMGPKRVVIDLKRKGFSEIDTMAALLKVYGDDDNERNVAKLAAVKKIRSFKENMNKDLMKRKLYDYLMRRGFSADVSRGLALDGFDDFFNKK</sequence>
<organism evidence="7">
    <name type="scientific">hydrothermal vent metagenome</name>
    <dbReference type="NCBI Taxonomy" id="652676"/>
    <lineage>
        <taxon>unclassified sequences</taxon>
        <taxon>metagenomes</taxon>
        <taxon>ecological metagenomes</taxon>
    </lineage>
</organism>